<dbReference type="Proteomes" id="UP001056120">
    <property type="component" value="Linkage Group LG18"/>
</dbReference>
<evidence type="ECO:0000313" key="2">
    <source>
        <dbReference type="Proteomes" id="UP001056120"/>
    </source>
</evidence>
<reference evidence="2" key="1">
    <citation type="journal article" date="2022" name="Mol. Ecol. Resour.">
        <title>The genomes of chicory, endive, great burdock and yacon provide insights into Asteraceae palaeo-polyploidization history and plant inulin production.</title>
        <authorList>
            <person name="Fan W."/>
            <person name="Wang S."/>
            <person name="Wang H."/>
            <person name="Wang A."/>
            <person name="Jiang F."/>
            <person name="Liu H."/>
            <person name="Zhao H."/>
            <person name="Xu D."/>
            <person name="Zhang Y."/>
        </authorList>
    </citation>
    <scope>NUCLEOTIDE SEQUENCE [LARGE SCALE GENOMIC DNA]</scope>
    <source>
        <strain evidence="2">cv. Yunnan</strain>
    </source>
</reference>
<reference evidence="1 2" key="2">
    <citation type="journal article" date="2022" name="Mol. Ecol. Resour.">
        <title>The genomes of chicory, endive, great burdock and yacon provide insights into Asteraceae paleo-polyploidization history and plant inulin production.</title>
        <authorList>
            <person name="Fan W."/>
            <person name="Wang S."/>
            <person name="Wang H."/>
            <person name="Wang A."/>
            <person name="Jiang F."/>
            <person name="Liu H."/>
            <person name="Zhao H."/>
            <person name="Xu D."/>
            <person name="Zhang Y."/>
        </authorList>
    </citation>
    <scope>NUCLEOTIDE SEQUENCE [LARGE SCALE GENOMIC DNA]</scope>
    <source>
        <strain evidence="2">cv. Yunnan</strain>
        <tissue evidence="1">Leaves</tissue>
    </source>
</reference>
<protein>
    <submittedName>
        <fullName evidence="1">Uncharacterized protein</fullName>
    </submittedName>
</protein>
<name>A0ACB9EAQ1_9ASTR</name>
<evidence type="ECO:0000313" key="1">
    <source>
        <dbReference type="EMBL" id="KAI3756004.1"/>
    </source>
</evidence>
<comment type="caution">
    <text evidence="1">The sequence shown here is derived from an EMBL/GenBank/DDBJ whole genome shotgun (WGS) entry which is preliminary data.</text>
</comment>
<organism evidence="1 2">
    <name type="scientific">Smallanthus sonchifolius</name>
    <dbReference type="NCBI Taxonomy" id="185202"/>
    <lineage>
        <taxon>Eukaryota</taxon>
        <taxon>Viridiplantae</taxon>
        <taxon>Streptophyta</taxon>
        <taxon>Embryophyta</taxon>
        <taxon>Tracheophyta</taxon>
        <taxon>Spermatophyta</taxon>
        <taxon>Magnoliopsida</taxon>
        <taxon>eudicotyledons</taxon>
        <taxon>Gunneridae</taxon>
        <taxon>Pentapetalae</taxon>
        <taxon>asterids</taxon>
        <taxon>campanulids</taxon>
        <taxon>Asterales</taxon>
        <taxon>Asteraceae</taxon>
        <taxon>Asteroideae</taxon>
        <taxon>Heliantheae alliance</taxon>
        <taxon>Millerieae</taxon>
        <taxon>Smallanthus</taxon>
    </lineage>
</organism>
<sequence>MSKVTCNQRWNSSKFINCVHSNYNKVSFNADNTPVSTPSHKGIASQPTPPLTKQQRKRPYLPQASTSGTTNPEPTKRKTKN</sequence>
<accession>A0ACB9EAQ1</accession>
<gene>
    <name evidence="1" type="ORF">L1987_55816</name>
</gene>
<keyword evidence="2" id="KW-1185">Reference proteome</keyword>
<dbReference type="EMBL" id="CM042035">
    <property type="protein sequence ID" value="KAI3756004.1"/>
    <property type="molecule type" value="Genomic_DNA"/>
</dbReference>
<proteinExistence type="predicted"/>